<sequence length="43" mass="4429">MGVVFLLVVAMLDPARVGRPARGTLAQGEPNPGAVRLRAALTS</sequence>
<name>A0A841BUN0_9ACTN</name>
<evidence type="ECO:0000313" key="2">
    <source>
        <dbReference type="Proteomes" id="UP000587527"/>
    </source>
</evidence>
<gene>
    <name evidence="1" type="ORF">F4553_004537</name>
</gene>
<proteinExistence type="predicted"/>
<comment type="caution">
    <text evidence="1">The sequence shown here is derived from an EMBL/GenBank/DDBJ whole genome shotgun (WGS) entry which is preliminary data.</text>
</comment>
<protein>
    <submittedName>
        <fullName evidence="1">Uncharacterized protein</fullName>
    </submittedName>
</protein>
<dbReference type="Proteomes" id="UP000587527">
    <property type="component" value="Unassembled WGS sequence"/>
</dbReference>
<keyword evidence="2" id="KW-1185">Reference proteome</keyword>
<accession>A0A841BUN0</accession>
<evidence type="ECO:0000313" key="1">
    <source>
        <dbReference type="EMBL" id="MBB5871158.1"/>
    </source>
</evidence>
<dbReference type="AlphaFoldDB" id="A0A841BUN0"/>
<reference evidence="1 2" key="1">
    <citation type="submission" date="2020-08" db="EMBL/GenBank/DDBJ databases">
        <title>Sequencing the genomes of 1000 actinobacteria strains.</title>
        <authorList>
            <person name="Klenk H.-P."/>
        </authorList>
    </citation>
    <scope>NUCLEOTIDE SEQUENCE [LARGE SCALE GENOMIC DNA]</scope>
    <source>
        <strain evidence="1 2">DSM 45362</strain>
    </source>
</reference>
<organism evidence="1 2">
    <name type="scientific">Allocatelliglobosispora scoriae</name>
    <dbReference type="NCBI Taxonomy" id="643052"/>
    <lineage>
        <taxon>Bacteria</taxon>
        <taxon>Bacillati</taxon>
        <taxon>Actinomycetota</taxon>
        <taxon>Actinomycetes</taxon>
        <taxon>Micromonosporales</taxon>
        <taxon>Micromonosporaceae</taxon>
        <taxon>Allocatelliglobosispora</taxon>
    </lineage>
</organism>
<dbReference type="RefSeq" id="WP_281395040.1">
    <property type="nucleotide sequence ID" value="NZ_JACHMN010000002.1"/>
</dbReference>
<dbReference type="EMBL" id="JACHMN010000002">
    <property type="protein sequence ID" value="MBB5871158.1"/>
    <property type="molecule type" value="Genomic_DNA"/>
</dbReference>